<name>X1ESJ6_9ZZZZ</name>
<comment type="caution">
    <text evidence="1">The sequence shown here is derived from an EMBL/GenBank/DDBJ whole genome shotgun (WGS) entry which is preliminary data.</text>
</comment>
<proteinExistence type="predicted"/>
<evidence type="ECO:0000313" key="1">
    <source>
        <dbReference type="EMBL" id="GAH23290.1"/>
    </source>
</evidence>
<accession>X1ESJ6</accession>
<gene>
    <name evidence="1" type="ORF">S03H2_02035</name>
</gene>
<reference evidence="1" key="1">
    <citation type="journal article" date="2014" name="Front. Microbiol.">
        <title>High frequency of phylogenetically diverse reductive dehalogenase-homologous genes in deep subseafloor sedimentary metagenomes.</title>
        <authorList>
            <person name="Kawai M."/>
            <person name="Futagami T."/>
            <person name="Toyoda A."/>
            <person name="Takaki Y."/>
            <person name="Nishi S."/>
            <person name="Hori S."/>
            <person name="Arai W."/>
            <person name="Tsubouchi T."/>
            <person name="Morono Y."/>
            <person name="Uchiyama I."/>
            <person name="Ito T."/>
            <person name="Fujiyama A."/>
            <person name="Inagaki F."/>
            <person name="Takami H."/>
        </authorList>
    </citation>
    <scope>NUCLEOTIDE SEQUENCE</scope>
    <source>
        <strain evidence="1">Expedition CK06-06</strain>
    </source>
</reference>
<dbReference type="EMBL" id="BARU01000645">
    <property type="protein sequence ID" value="GAH23290.1"/>
    <property type="molecule type" value="Genomic_DNA"/>
</dbReference>
<organism evidence="1">
    <name type="scientific">marine sediment metagenome</name>
    <dbReference type="NCBI Taxonomy" id="412755"/>
    <lineage>
        <taxon>unclassified sequences</taxon>
        <taxon>metagenomes</taxon>
        <taxon>ecological metagenomes</taxon>
    </lineage>
</organism>
<protein>
    <submittedName>
        <fullName evidence="1">Uncharacterized protein</fullName>
    </submittedName>
</protein>
<sequence length="49" mass="5783">MKKKDKVTKKVIGISGLISREYLTCNKLKLKKKEAMRPTFLEYILLPMR</sequence>
<dbReference type="AlphaFoldDB" id="X1ESJ6"/>